<keyword evidence="2" id="KW-1185">Reference proteome</keyword>
<evidence type="ECO:0000313" key="2">
    <source>
        <dbReference type="Proteomes" id="UP001222087"/>
    </source>
</evidence>
<evidence type="ECO:0000313" key="1">
    <source>
        <dbReference type="EMBL" id="WED42573.1"/>
    </source>
</evidence>
<sequence length="233" mass="27062">MKPWVLVLSCEHAVNTVPPVYRKYFQGHEELLHTHRGIDFGAQAVAKHLSTVFNCDFVQAQATRLLIDCNRRLTNPDCFSEITSPLSITVKQAIIQAYYVPFREKVINLISKYIKEGYQVWHLSIHSFTPIMNNLIRNADIGLLYDPRRLGERQLAKQWQLHLKQQHPDLRIRLNYPYRGITDGFTSFLRMQFNEHDYLGFEVENNQALMGDSQSVKHIADVLASTLKLLLVR</sequence>
<gene>
    <name evidence="1" type="ORF">PXX05_11725</name>
</gene>
<reference evidence="1 2" key="1">
    <citation type="submission" date="2023-02" db="EMBL/GenBank/DDBJ databases">
        <title>Genome Sequence of L. cardiaca H63T.</title>
        <authorList>
            <person name="Lopez A.E."/>
            <person name="Cianciotto N.P."/>
        </authorList>
    </citation>
    <scope>NUCLEOTIDE SEQUENCE [LARGE SCALE GENOMIC DNA]</scope>
    <source>
        <strain evidence="1 2">H63</strain>
    </source>
</reference>
<proteinExistence type="predicted"/>
<dbReference type="Proteomes" id="UP001222087">
    <property type="component" value="Chromosome"/>
</dbReference>
<accession>A0ABY8APD7</accession>
<name>A0ABY8APD7_9GAMM</name>
<protein>
    <submittedName>
        <fullName evidence="1">N-formylglutamate amidohydrolase</fullName>
    </submittedName>
</protein>
<dbReference type="SUPFAM" id="SSF53187">
    <property type="entry name" value="Zn-dependent exopeptidases"/>
    <property type="match status" value="1"/>
</dbReference>
<dbReference type="Gene3D" id="3.40.630.40">
    <property type="entry name" value="Zn-dependent exopeptidases"/>
    <property type="match status" value="1"/>
</dbReference>
<organism evidence="1 2">
    <name type="scientific">Legionella cardiaca</name>
    <dbReference type="NCBI Taxonomy" id="1071983"/>
    <lineage>
        <taxon>Bacteria</taxon>
        <taxon>Pseudomonadati</taxon>
        <taxon>Pseudomonadota</taxon>
        <taxon>Gammaproteobacteria</taxon>
        <taxon>Legionellales</taxon>
        <taxon>Legionellaceae</taxon>
        <taxon>Legionella</taxon>
    </lineage>
</organism>
<dbReference type="InterPro" id="IPR007709">
    <property type="entry name" value="N-FG_amidohydro"/>
</dbReference>
<dbReference type="RefSeq" id="WP_275088395.1">
    <property type="nucleotide sequence ID" value="NZ_CP119078.1"/>
</dbReference>
<dbReference type="Pfam" id="PF05013">
    <property type="entry name" value="FGase"/>
    <property type="match status" value="1"/>
</dbReference>
<dbReference type="EMBL" id="CP119078">
    <property type="protein sequence ID" value="WED42573.1"/>
    <property type="molecule type" value="Genomic_DNA"/>
</dbReference>